<comment type="pathway">
    <text evidence="12">Cofactor biosynthesis; molybdopterin biosynthesis.</text>
</comment>
<evidence type="ECO:0000256" key="6">
    <source>
        <dbReference type="ARBA" id="ARBA00023004"/>
    </source>
</evidence>
<dbReference type="GO" id="GO:0061799">
    <property type="term" value="F:cyclic pyranopterin monophosphate synthase activity"/>
    <property type="evidence" value="ECO:0007669"/>
    <property type="project" value="TreeGrafter"/>
</dbReference>
<comment type="similarity">
    <text evidence="12">Belongs to the radical SAM superfamily. MoaA family.</text>
</comment>
<dbReference type="Pfam" id="PF04055">
    <property type="entry name" value="Radical_SAM"/>
    <property type="match status" value="1"/>
</dbReference>
<dbReference type="GO" id="GO:1904047">
    <property type="term" value="F:S-adenosyl-L-methionine binding"/>
    <property type="evidence" value="ECO:0007669"/>
    <property type="project" value="UniProtKB-UniRule"/>
</dbReference>
<feature type="binding site" evidence="12">
    <location>
        <position position="255"/>
    </location>
    <ligand>
        <name>[4Fe-4S] cluster</name>
        <dbReference type="ChEBI" id="CHEBI:49883"/>
        <label>2</label>
        <note>4Fe-4S-substrate</note>
    </ligand>
</feature>
<dbReference type="GO" id="GO:0051539">
    <property type="term" value="F:4 iron, 4 sulfur cluster binding"/>
    <property type="evidence" value="ECO:0007669"/>
    <property type="project" value="UniProtKB-UniRule"/>
</dbReference>
<name>A0A931ANF2_9FIRM</name>
<dbReference type="CDD" id="cd21117">
    <property type="entry name" value="Twitch_MoaA"/>
    <property type="match status" value="1"/>
</dbReference>
<evidence type="ECO:0000256" key="8">
    <source>
        <dbReference type="ARBA" id="ARBA00023134"/>
    </source>
</evidence>
<evidence type="ECO:0000256" key="5">
    <source>
        <dbReference type="ARBA" id="ARBA00022741"/>
    </source>
</evidence>
<feature type="binding site" evidence="12">
    <location>
        <position position="22"/>
    </location>
    <ligand>
        <name>[4Fe-4S] cluster</name>
        <dbReference type="ChEBI" id="CHEBI:49883"/>
        <label>1</label>
        <note>4Fe-4S-S-AdoMet</note>
    </ligand>
</feature>
<evidence type="ECO:0000313" key="15">
    <source>
        <dbReference type="Proteomes" id="UP000621436"/>
    </source>
</evidence>
<feature type="binding site" evidence="12">
    <location>
        <position position="258"/>
    </location>
    <ligand>
        <name>[4Fe-4S] cluster</name>
        <dbReference type="ChEBI" id="CHEBI:49883"/>
        <label>2</label>
        <note>4Fe-4S-substrate</note>
    </ligand>
</feature>
<reference evidence="14" key="1">
    <citation type="submission" date="2020-11" db="EMBL/GenBank/DDBJ databases">
        <title>Halonatronomonas betainensis gen. nov., sp. nov. a novel haloalkaliphilic representative of the family Halanaerobiacae capable of betaine degradation.</title>
        <authorList>
            <person name="Boltyanskaya Y."/>
            <person name="Kevbrin V."/>
            <person name="Detkova E."/>
            <person name="Grouzdev D.S."/>
            <person name="Koziaeva V."/>
            <person name="Zhilina T."/>
        </authorList>
    </citation>
    <scope>NUCLEOTIDE SEQUENCE</scope>
    <source>
        <strain evidence="14">Z-7014</strain>
    </source>
</reference>
<dbReference type="Gene3D" id="3.20.20.70">
    <property type="entry name" value="Aldolase class I"/>
    <property type="match status" value="1"/>
</dbReference>
<dbReference type="InterPro" id="IPR058240">
    <property type="entry name" value="rSAM_sf"/>
</dbReference>
<feature type="binding site" evidence="12">
    <location>
        <position position="96"/>
    </location>
    <ligand>
        <name>GTP</name>
        <dbReference type="ChEBI" id="CHEBI:37565"/>
    </ligand>
</feature>
<evidence type="ECO:0000256" key="10">
    <source>
        <dbReference type="ARBA" id="ARBA00023239"/>
    </source>
</evidence>
<dbReference type="CDD" id="cd01335">
    <property type="entry name" value="Radical_SAM"/>
    <property type="match status" value="1"/>
</dbReference>
<sequence>MAINASFQRKVDYLRISVTDRCNFRCKYCMPPDGVDYKSHDEIMRYEEILIFARIAVKAGIKRIRLTGGEPLVRRGLDKLIYQLNKLEGLEDISLTTNGYLLPEHANKLARVGLDRINVSLDTLDREKFKEISLVDGLPEVLAGLKAAQNAGLNPIKLNTVLIRGFNDNEVSDFIKFTKAHNYNFRFIEFMPLNGSSQDNDSKYISIDEIKARIKSAGFKLTPAEIPGGGPATSYQIDDTQATVGFISPISHSFCSSCNRLRLTSDGKLRPCLAMAKEYDLYDQSGNLLPEDKLKEILDQACSLKPDHHDFANEEDYGRNMSQIGG</sequence>
<keyword evidence="10 12" id="KW-0456">Lyase</keyword>
<dbReference type="Proteomes" id="UP000621436">
    <property type="component" value="Unassembled WGS sequence"/>
</dbReference>
<proteinExistence type="inferred from homology"/>
<dbReference type="HAMAP" id="MF_01225_B">
    <property type="entry name" value="MoaA_B"/>
    <property type="match status" value="1"/>
</dbReference>
<comment type="cofactor">
    <cofactor evidence="12">
        <name>[4Fe-4S] cluster</name>
        <dbReference type="ChEBI" id="CHEBI:49883"/>
    </cofactor>
    <text evidence="12">Binds 2 [4Fe-4S] clusters. Binds 1 [4Fe-4S] cluster coordinated with 3 cysteines and an exchangeable S-adenosyl-L-methionine and 1 [4Fe-4S] cluster coordinated with 3 cysteines and the GTP-derived substrate.</text>
</comment>
<feature type="binding site" evidence="12">
    <location>
        <position position="29"/>
    </location>
    <ligand>
        <name>[4Fe-4S] cluster</name>
        <dbReference type="ChEBI" id="CHEBI:49883"/>
        <label>1</label>
        <note>4Fe-4S-S-AdoMet</note>
    </ligand>
</feature>
<feature type="binding site" evidence="12">
    <location>
        <position position="272"/>
    </location>
    <ligand>
        <name>[4Fe-4S] cluster</name>
        <dbReference type="ChEBI" id="CHEBI:49883"/>
        <label>2</label>
        <note>4Fe-4S-substrate</note>
    </ligand>
</feature>
<dbReference type="InterPro" id="IPR013785">
    <property type="entry name" value="Aldolase_TIM"/>
</dbReference>
<evidence type="ECO:0000256" key="12">
    <source>
        <dbReference type="HAMAP-Rule" id="MF_01225"/>
    </source>
</evidence>
<feature type="binding site" evidence="12">
    <location>
        <position position="26"/>
    </location>
    <ligand>
        <name>[4Fe-4S] cluster</name>
        <dbReference type="ChEBI" id="CHEBI:49883"/>
        <label>1</label>
        <note>4Fe-4S-S-AdoMet</note>
    </ligand>
</feature>
<keyword evidence="7 12" id="KW-0411">Iron-sulfur</keyword>
<dbReference type="PANTHER" id="PTHR22960:SF0">
    <property type="entry name" value="MOLYBDENUM COFACTOR BIOSYNTHESIS PROTEIN 1"/>
    <property type="match status" value="1"/>
</dbReference>
<dbReference type="InterPro" id="IPR006638">
    <property type="entry name" value="Elp3/MiaA/NifB-like_rSAM"/>
</dbReference>
<evidence type="ECO:0000256" key="9">
    <source>
        <dbReference type="ARBA" id="ARBA00023150"/>
    </source>
</evidence>
<evidence type="ECO:0000256" key="1">
    <source>
        <dbReference type="ARBA" id="ARBA00012167"/>
    </source>
</evidence>
<feature type="binding site" evidence="12">
    <location>
        <position position="65"/>
    </location>
    <ligand>
        <name>GTP</name>
        <dbReference type="ChEBI" id="CHEBI:37565"/>
    </ligand>
</feature>
<feature type="binding site" evidence="12">
    <location>
        <position position="15"/>
    </location>
    <ligand>
        <name>GTP</name>
        <dbReference type="ChEBI" id="CHEBI:37565"/>
    </ligand>
</feature>
<keyword evidence="6 12" id="KW-0408">Iron</keyword>
<dbReference type="PROSITE" id="PS01305">
    <property type="entry name" value="MOAA_NIFB_PQQE"/>
    <property type="match status" value="1"/>
</dbReference>
<keyword evidence="8 12" id="KW-0342">GTP-binding</keyword>
<dbReference type="NCBIfam" id="TIGR02666">
    <property type="entry name" value="moaA"/>
    <property type="match status" value="1"/>
</dbReference>
<dbReference type="GO" id="GO:0046872">
    <property type="term" value="F:metal ion binding"/>
    <property type="evidence" value="ECO:0007669"/>
    <property type="project" value="UniProtKB-KW"/>
</dbReference>
<accession>A0A931ANF2</accession>
<dbReference type="GO" id="GO:0005525">
    <property type="term" value="F:GTP binding"/>
    <property type="evidence" value="ECO:0007669"/>
    <property type="project" value="UniProtKB-UniRule"/>
</dbReference>
<protein>
    <recommendedName>
        <fullName evidence="1 12">GTP 3',8-cyclase</fullName>
        <ecNumber evidence="1 12">4.1.99.22</ecNumber>
    </recommendedName>
    <alternativeName>
        <fullName evidence="12">Molybdenum cofactor biosynthesis protein A</fullName>
    </alternativeName>
</protein>
<keyword evidence="5 12" id="KW-0547">Nucleotide-binding</keyword>
<dbReference type="PANTHER" id="PTHR22960">
    <property type="entry name" value="MOLYBDOPTERIN COFACTOR SYNTHESIS PROTEIN A"/>
    <property type="match status" value="1"/>
</dbReference>
<dbReference type="SFLD" id="SFLDS00029">
    <property type="entry name" value="Radical_SAM"/>
    <property type="match status" value="1"/>
</dbReference>
<dbReference type="GO" id="GO:0061798">
    <property type="term" value="F:GTP 3',8'-cyclase activity"/>
    <property type="evidence" value="ECO:0007669"/>
    <property type="project" value="UniProtKB-UniRule"/>
</dbReference>
<dbReference type="EMBL" id="JADPIE010000001">
    <property type="protein sequence ID" value="MBF8435937.1"/>
    <property type="molecule type" value="Genomic_DNA"/>
</dbReference>
<evidence type="ECO:0000313" key="14">
    <source>
        <dbReference type="EMBL" id="MBF8435937.1"/>
    </source>
</evidence>
<keyword evidence="15" id="KW-1185">Reference proteome</keyword>
<dbReference type="SUPFAM" id="SSF102114">
    <property type="entry name" value="Radical SAM enzymes"/>
    <property type="match status" value="1"/>
</dbReference>
<dbReference type="EC" id="4.1.99.22" evidence="1 12"/>
<comment type="subunit">
    <text evidence="12">Monomer and homodimer.</text>
</comment>
<dbReference type="GO" id="GO:0006777">
    <property type="term" value="P:Mo-molybdopterin cofactor biosynthetic process"/>
    <property type="evidence" value="ECO:0007669"/>
    <property type="project" value="UniProtKB-UniRule"/>
</dbReference>
<evidence type="ECO:0000256" key="11">
    <source>
        <dbReference type="ARBA" id="ARBA00048697"/>
    </source>
</evidence>
<evidence type="ECO:0000256" key="4">
    <source>
        <dbReference type="ARBA" id="ARBA00022723"/>
    </source>
</evidence>
<keyword evidence="4 12" id="KW-0479">Metal-binding</keyword>
<evidence type="ECO:0000256" key="3">
    <source>
        <dbReference type="ARBA" id="ARBA00022691"/>
    </source>
</evidence>
<dbReference type="Pfam" id="PF06463">
    <property type="entry name" value="Mob_synth_C"/>
    <property type="match status" value="1"/>
</dbReference>
<dbReference type="InterPro" id="IPR010505">
    <property type="entry name" value="MoaA_twitch"/>
</dbReference>
<feature type="domain" description="Radical SAM core" evidence="13">
    <location>
        <begin position="6"/>
        <end position="232"/>
    </location>
</feature>
<feature type="binding site" evidence="12">
    <location>
        <position position="120"/>
    </location>
    <ligand>
        <name>S-adenosyl-L-methionine</name>
        <dbReference type="ChEBI" id="CHEBI:59789"/>
    </ligand>
</feature>
<dbReference type="RefSeq" id="WP_270452663.1">
    <property type="nucleotide sequence ID" value="NZ_JADPIE010000001.1"/>
</dbReference>
<dbReference type="SMART" id="SM00729">
    <property type="entry name" value="Elp3"/>
    <property type="match status" value="1"/>
</dbReference>
<dbReference type="PROSITE" id="PS51918">
    <property type="entry name" value="RADICAL_SAM"/>
    <property type="match status" value="1"/>
</dbReference>
<dbReference type="SFLD" id="SFLDG01067">
    <property type="entry name" value="SPASM/twitch_domain_containing"/>
    <property type="match status" value="1"/>
</dbReference>
<comment type="catalytic activity">
    <reaction evidence="11 12">
        <text>GTP + AH2 + S-adenosyl-L-methionine = (8S)-3',8-cyclo-7,8-dihydroguanosine 5'-triphosphate + 5'-deoxyadenosine + L-methionine + A + H(+)</text>
        <dbReference type="Rhea" id="RHEA:49576"/>
        <dbReference type="ChEBI" id="CHEBI:13193"/>
        <dbReference type="ChEBI" id="CHEBI:15378"/>
        <dbReference type="ChEBI" id="CHEBI:17319"/>
        <dbReference type="ChEBI" id="CHEBI:17499"/>
        <dbReference type="ChEBI" id="CHEBI:37565"/>
        <dbReference type="ChEBI" id="CHEBI:57844"/>
        <dbReference type="ChEBI" id="CHEBI:59789"/>
        <dbReference type="ChEBI" id="CHEBI:131766"/>
        <dbReference type="EC" id="4.1.99.22"/>
    </reaction>
</comment>
<dbReference type="SFLD" id="SFLDG01386">
    <property type="entry name" value="main_SPASM_domain-containing"/>
    <property type="match status" value="1"/>
</dbReference>
<feature type="binding site" evidence="12">
    <location>
        <begin position="260"/>
        <end position="262"/>
    </location>
    <ligand>
        <name>GTP</name>
        <dbReference type="ChEBI" id="CHEBI:37565"/>
    </ligand>
</feature>
<keyword evidence="2 12" id="KW-0004">4Fe-4S</keyword>
<dbReference type="InterPro" id="IPR007197">
    <property type="entry name" value="rSAM"/>
</dbReference>
<dbReference type="AlphaFoldDB" id="A0A931ANF2"/>
<dbReference type="InterPro" id="IPR040064">
    <property type="entry name" value="MoaA-like"/>
</dbReference>
<feature type="binding site" evidence="12">
    <location>
        <position position="191"/>
    </location>
    <ligand>
        <name>S-adenosyl-L-methionine</name>
        <dbReference type="ChEBI" id="CHEBI:59789"/>
    </ligand>
</feature>
<organism evidence="14 15">
    <name type="scientific">Halonatronomonas betaini</name>
    <dbReference type="NCBI Taxonomy" id="2778430"/>
    <lineage>
        <taxon>Bacteria</taxon>
        <taxon>Bacillati</taxon>
        <taxon>Bacillota</taxon>
        <taxon>Clostridia</taxon>
        <taxon>Halanaerobiales</taxon>
        <taxon>Halarsenatibacteraceae</taxon>
        <taxon>Halonatronomonas</taxon>
    </lineage>
</organism>
<dbReference type="InterPro" id="IPR050105">
    <property type="entry name" value="MoCo_biosynth_MoaA/MoaC"/>
</dbReference>
<evidence type="ECO:0000256" key="7">
    <source>
        <dbReference type="ARBA" id="ARBA00023014"/>
    </source>
</evidence>
<comment type="caution">
    <text evidence="14">The sequence shown here is derived from an EMBL/GenBank/DDBJ whole genome shotgun (WGS) entry which is preliminary data.</text>
</comment>
<dbReference type="SFLD" id="SFLDG01383">
    <property type="entry name" value="cyclic_pyranopterin_phosphate"/>
    <property type="match status" value="1"/>
</dbReference>
<comment type="function">
    <text evidence="12">Catalyzes the cyclization of GTP to (8S)-3',8-cyclo-7,8-dihydroguanosine 5'-triphosphate.</text>
</comment>
<dbReference type="InterPro" id="IPR013483">
    <property type="entry name" value="MoaA"/>
</dbReference>
<dbReference type="InterPro" id="IPR000385">
    <property type="entry name" value="MoaA_NifB_PqqE_Fe-S-bd_CS"/>
</dbReference>
<keyword evidence="9 12" id="KW-0501">Molybdenum cofactor biosynthesis</keyword>
<feature type="binding site" evidence="12">
    <location>
        <position position="69"/>
    </location>
    <ligand>
        <name>S-adenosyl-L-methionine</name>
        <dbReference type="ChEBI" id="CHEBI:59789"/>
    </ligand>
</feature>
<keyword evidence="3 12" id="KW-0949">S-adenosyl-L-methionine</keyword>
<evidence type="ECO:0000256" key="2">
    <source>
        <dbReference type="ARBA" id="ARBA00022485"/>
    </source>
</evidence>
<evidence type="ECO:0000259" key="13">
    <source>
        <dbReference type="PROSITE" id="PS51918"/>
    </source>
</evidence>
<feature type="binding site" evidence="12">
    <location>
        <position position="157"/>
    </location>
    <ligand>
        <name>GTP</name>
        <dbReference type="ChEBI" id="CHEBI:37565"/>
    </ligand>
</feature>
<gene>
    <name evidence="12 14" type="primary">moaA</name>
    <name evidence="14" type="ORF">I0Q91_02490</name>
</gene>
<feature type="binding site" evidence="12">
    <location>
        <position position="28"/>
    </location>
    <ligand>
        <name>S-adenosyl-L-methionine</name>
        <dbReference type="ChEBI" id="CHEBI:59789"/>
    </ligand>
</feature>
<dbReference type="NCBIfam" id="NF001199">
    <property type="entry name" value="PRK00164.2-1"/>
    <property type="match status" value="1"/>
</dbReference>